<gene>
    <name evidence="2" type="ORF">SFRICE_017522</name>
</gene>
<evidence type="ECO:0000256" key="1">
    <source>
        <dbReference type="SAM" id="MobiDB-lite"/>
    </source>
</evidence>
<evidence type="ECO:0000313" key="2">
    <source>
        <dbReference type="EMBL" id="SOQ40531.1"/>
    </source>
</evidence>
<feature type="compositionally biased region" description="Basic and acidic residues" evidence="1">
    <location>
        <begin position="13"/>
        <end position="25"/>
    </location>
</feature>
<feature type="region of interest" description="Disordered" evidence="1">
    <location>
        <begin position="1"/>
        <end position="25"/>
    </location>
</feature>
<sequence length="175" mass="18683">MLDRCGTGNRACKRADGSPHAKPLGDAETNQCLPFGGFKTGAAICLGAANYTGAADYPGAANYPRAADYPGALQHQPVCGRGTGAPARKAGSGATALRDDAAYDGAPISNLFTRALKTPRLYPYTDSGKEFHSLAVRTRKLEAKRFVCGISTMKRDMNDCLRSRNEINQKILLEE</sequence>
<dbReference type="AlphaFoldDB" id="A0A2H1VIA7"/>
<organism evidence="2">
    <name type="scientific">Spodoptera frugiperda</name>
    <name type="common">Fall armyworm</name>
    <dbReference type="NCBI Taxonomy" id="7108"/>
    <lineage>
        <taxon>Eukaryota</taxon>
        <taxon>Metazoa</taxon>
        <taxon>Ecdysozoa</taxon>
        <taxon>Arthropoda</taxon>
        <taxon>Hexapoda</taxon>
        <taxon>Insecta</taxon>
        <taxon>Pterygota</taxon>
        <taxon>Neoptera</taxon>
        <taxon>Endopterygota</taxon>
        <taxon>Lepidoptera</taxon>
        <taxon>Glossata</taxon>
        <taxon>Ditrysia</taxon>
        <taxon>Noctuoidea</taxon>
        <taxon>Noctuidae</taxon>
        <taxon>Amphipyrinae</taxon>
        <taxon>Spodoptera</taxon>
    </lineage>
</organism>
<accession>A0A2H1VIA7</accession>
<reference evidence="2" key="1">
    <citation type="submission" date="2016-07" db="EMBL/GenBank/DDBJ databases">
        <authorList>
            <person name="Bretaudeau A."/>
        </authorList>
    </citation>
    <scope>NUCLEOTIDE SEQUENCE</scope>
    <source>
        <strain evidence="2">Rice</strain>
        <tissue evidence="2">Whole body</tissue>
    </source>
</reference>
<proteinExistence type="predicted"/>
<protein>
    <submittedName>
        <fullName evidence="2">SFRICE_017522</fullName>
    </submittedName>
</protein>
<dbReference type="EMBL" id="ODYU01002693">
    <property type="protein sequence ID" value="SOQ40531.1"/>
    <property type="molecule type" value="Genomic_DNA"/>
</dbReference>
<name>A0A2H1VIA7_SPOFR</name>